<evidence type="ECO:0000313" key="1">
    <source>
        <dbReference type="EMBL" id="CAH1799254.1"/>
    </source>
</evidence>
<gene>
    <name evidence="1" type="ORF">OFUS_LOCUS23287</name>
</gene>
<reference evidence="1" key="1">
    <citation type="submission" date="2022-03" db="EMBL/GenBank/DDBJ databases">
        <authorList>
            <person name="Martin C."/>
        </authorList>
    </citation>
    <scope>NUCLEOTIDE SEQUENCE</scope>
</reference>
<name>A0A8J1TCF2_OWEFU</name>
<comment type="caution">
    <text evidence="1">The sequence shown here is derived from an EMBL/GenBank/DDBJ whole genome shotgun (WGS) entry which is preliminary data.</text>
</comment>
<sequence length="343" mass="39548">RRPDYVRLYLVSVLSYDNTKLQLAVLDTQKGHHRINSGQINIKDPFVLKELGELSKKYAIKKQLLNQTVEKSEECMALSIDIVEILKKAIDECTTMLSKDVNVTASGPNIRMSIKAPFCDTIVDLSFCFEESCSENGRCVAVPKIPKSTSMDSKLKCSLGDAPIDCHWSLEMCDHPLESKRRLPEEDPNVKLLVVLKFLSHPPLDYRILKTMIMQHLLSCSEGHATLATCLRGIIQELYTNYYLFFVCKHTQLAPITPYCDIDFPEVGVITSVDKRTMVRLCVVSYLIETVWKREDWKDVVFTEPFWLDYTTLHNDERLSRKTIMRDVTKVVMNELKHLFYRN</sequence>
<evidence type="ECO:0000313" key="2">
    <source>
        <dbReference type="Proteomes" id="UP000749559"/>
    </source>
</evidence>
<dbReference type="EMBL" id="CAIIXF020000011">
    <property type="protein sequence ID" value="CAH1799254.1"/>
    <property type="molecule type" value="Genomic_DNA"/>
</dbReference>
<dbReference type="Proteomes" id="UP000749559">
    <property type="component" value="Unassembled WGS sequence"/>
</dbReference>
<accession>A0A8J1TCF2</accession>
<organism evidence="1 2">
    <name type="scientific">Owenia fusiformis</name>
    <name type="common">Polychaete worm</name>
    <dbReference type="NCBI Taxonomy" id="6347"/>
    <lineage>
        <taxon>Eukaryota</taxon>
        <taxon>Metazoa</taxon>
        <taxon>Spiralia</taxon>
        <taxon>Lophotrochozoa</taxon>
        <taxon>Annelida</taxon>
        <taxon>Polychaeta</taxon>
        <taxon>Sedentaria</taxon>
        <taxon>Canalipalpata</taxon>
        <taxon>Sabellida</taxon>
        <taxon>Oweniida</taxon>
        <taxon>Oweniidae</taxon>
        <taxon>Owenia</taxon>
    </lineage>
</organism>
<keyword evidence="2" id="KW-1185">Reference proteome</keyword>
<protein>
    <submittedName>
        <fullName evidence="1">Uncharacterized protein</fullName>
    </submittedName>
</protein>
<feature type="non-terminal residue" evidence="1">
    <location>
        <position position="1"/>
    </location>
</feature>
<proteinExistence type="predicted"/>
<dbReference type="AlphaFoldDB" id="A0A8J1TCF2"/>